<reference evidence="1 2" key="1">
    <citation type="journal article" date="2016" name="PLoS ONE">
        <title>Complete Genome Sequence and Comparative Genomics of a Novel Myxobacterium Myxococcus hansupus.</title>
        <authorList>
            <person name="Sharma G."/>
            <person name="Narwani T."/>
            <person name="Subramanian S."/>
        </authorList>
    </citation>
    <scope>NUCLEOTIDE SEQUENCE [LARGE SCALE GENOMIC DNA]</scope>
    <source>
        <strain evidence="2">mixupus</strain>
    </source>
</reference>
<dbReference type="KEGG" id="mym:A176_003023"/>
<evidence type="ECO:0000313" key="2">
    <source>
        <dbReference type="Proteomes" id="UP000009026"/>
    </source>
</evidence>
<dbReference type="AlphaFoldDB" id="A0A0H4WRJ4"/>
<protein>
    <submittedName>
        <fullName evidence="1">Uncharacterized protein</fullName>
    </submittedName>
</protein>
<name>A0A0H4WRJ4_9BACT</name>
<accession>A0A0H4WRJ4</accession>
<dbReference type="EMBL" id="CP012109">
    <property type="protein sequence ID" value="AKQ66111.1"/>
    <property type="molecule type" value="Genomic_DNA"/>
</dbReference>
<evidence type="ECO:0000313" key="1">
    <source>
        <dbReference type="EMBL" id="AKQ66111.1"/>
    </source>
</evidence>
<gene>
    <name evidence="1" type="ORF">A176_003023</name>
</gene>
<dbReference type="Proteomes" id="UP000009026">
    <property type="component" value="Chromosome"/>
</dbReference>
<keyword evidence="2" id="KW-1185">Reference proteome</keyword>
<dbReference type="STRING" id="1297742.A176_003023"/>
<organism evidence="1 2">
    <name type="scientific">Pseudomyxococcus hansupus</name>
    <dbReference type="NCBI Taxonomy" id="1297742"/>
    <lineage>
        <taxon>Bacteria</taxon>
        <taxon>Pseudomonadati</taxon>
        <taxon>Myxococcota</taxon>
        <taxon>Myxococcia</taxon>
        <taxon>Myxococcales</taxon>
        <taxon>Cystobacterineae</taxon>
        <taxon>Myxococcaceae</taxon>
        <taxon>Pseudomyxococcus</taxon>
    </lineage>
</organism>
<sequence>MISISHLAARPPPPPVQGHFQFRGLFRSQAVLQALHFTRGD</sequence>
<dbReference type="PATRIC" id="fig|1297742.4.peg.3048"/>
<proteinExistence type="predicted"/>